<dbReference type="EMBL" id="JARGEI010000031">
    <property type="protein sequence ID" value="KAJ8704504.1"/>
    <property type="molecule type" value="Genomic_DNA"/>
</dbReference>
<dbReference type="AlphaFoldDB" id="A0AAD7Y6X5"/>
<keyword evidence="2" id="KW-1185">Reference proteome</keyword>
<proteinExistence type="predicted"/>
<gene>
    <name evidence="1" type="ORF">PYW07_011692</name>
</gene>
<evidence type="ECO:0000313" key="1">
    <source>
        <dbReference type="EMBL" id="KAJ8704504.1"/>
    </source>
</evidence>
<sequence>MELVLQICDKNCYVLHTQSYGTYPIRQLSLFKVAPPHVYLITPDKLKTHRDSLFSDEFKQQFLSEKNGEEILAVEVEEKPPIAEEPKKVEEIEPEEETNPFLISITRNLKKKSESECQEEEVIPEEKEPVEVLPEMSKVTEKIVKYFTEFVESKKLTQFKFLGPFTEDELVAINEFVGEAVKYVSGEKSSFACVFKKVAFEINEDCTGNTVIYKRPIEKKHPRKK</sequence>
<reference evidence="1" key="1">
    <citation type="submission" date="2023-03" db="EMBL/GenBank/DDBJ databases">
        <title>Chromosome-level genomes of two armyworms, Mythimna separata and Mythimna loreyi, provide insights into the biosynthesis and reception of sex pheromones.</title>
        <authorList>
            <person name="Zhao H."/>
        </authorList>
    </citation>
    <scope>NUCLEOTIDE SEQUENCE</scope>
    <source>
        <strain evidence="1">BeijingLab</strain>
        <tissue evidence="1">Pupa</tissue>
    </source>
</reference>
<organism evidence="1 2">
    <name type="scientific">Mythimna separata</name>
    <name type="common">Oriental armyworm</name>
    <name type="synonym">Pseudaletia separata</name>
    <dbReference type="NCBI Taxonomy" id="271217"/>
    <lineage>
        <taxon>Eukaryota</taxon>
        <taxon>Metazoa</taxon>
        <taxon>Ecdysozoa</taxon>
        <taxon>Arthropoda</taxon>
        <taxon>Hexapoda</taxon>
        <taxon>Insecta</taxon>
        <taxon>Pterygota</taxon>
        <taxon>Neoptera</taxon>
        <taxon>Endopterygota</taxon>
        <taxon>Lepidoptera</taxon>
        <taxon>Glossata</taxon>
        <taxon>Ditrysia</taxon>
        <taxon>Noctuoidea</taxon>
        <taxon>Noctuidae</taxon>
        <taxon>Noctuinae</taxon>
        <taxon>Hadenini</taxon>
        <taxon>Mythimna</taxon>
    </lineage>
</organism>
<protein>
    <submittedName>
        <fullName evidence="1">Uncharacterized protein</fullName>
    </submittedName>
</protein>
<dbReference type="Proteomes" id="UP001231518">
    <property type="component" value="Chromosome 29"/>
</dbReference>
<comment type="caution">
    <text evidence="1">The sequence shown here is derived from an EMBL/GenBank/DDBJ whole genome shotgun (WGS) entry which is preliminary data.</text>
</comment>
<evidence type="ECO:0000313" key="2">
    <source>
        <dbReference type="Proteomes" id="UP001231518"/>
    </source>
</evidence>
<accession>A0AAD7Y6X5</accession>
<name>A0AAD7Y6X5_MYTSE</name>